<comment type="caution">
    <text evidence="4">The sequence shown here is derived from an EMBL/GenBank/DDBJ whole genome shotgun (WGS) entry which is preliminary data.</text>
</comment>
<dbReference type="GO" id="GO:0033017">
    <property type="term" value="C:sarcoplasmic reticulum membrane"/>
    <property type="evidence" value="ECO:0007669"/>
    <property type="project" value="TreeGrafter"/>
</dbReference>
<name>A0A7L0WSU2_ALELA</name>
<gene>
    <name evidence="4" type="primary">Ryr1</name>
    <name evidence="4" type="ORF">ALELAT_R08558</name>
</gene>
<feature type="domain" description="RIH" evidence="2">
    <location>
        <begin position="222"/>
        <end position="270"/>
    </location>
</feature>
<proteinExistence type="predicted"/>
<dbReference type="Pfam" id="PF21119">
    <property type="entry name" value="RYDR_Jsol"/>
    <property type="match status" value="1"/>
</dbReference>
<feature type="non-terminal residue" evidence="4">
    <location>
        <position position="270"/>
    </location>
</feature>
<dbReference type="GO" id="GO:0005790">
    <property type="term" value="C:smooth endoplasmic reticulum"/>
    <property type="evidence" value="ECO:0007669"/>
    <property type="project" value="TreeGrafter"/>
</dbReference>
<dbReference type="GO" id="GO:0014808">
    <property type="term" value="P:release of sequestered calcium ion into cytosol by sarcoplasmic reticulum"/>
    <property type="evidence" value="ECO:0007669"/>
    <property type="project" value="TreeGrafter"/>
</dbReference>
<dbReference type="AlphaFoldDB" id="A0A7L0WSU2"/>
<feature type="non-terminal residue" evidence="4">
    <location>
        <position position="1"/>
    </location>
</feature>
<evidence type="ECO:0000256" key="1">
    <source>
        <dbReference type="SAM" id="MobiDB-lite"/>
    </source>
</evidence>
<dbReference type="Proteomes" id="UP000562322">
    <property type="component" value="Unassembled WGS sequence"/>
</dbReference>
<sequence length="270" mass="28765">PGTLQELISQTMVHWAQESFIQSPELVRAMFSLLHRQYDGLGELERALPKAYTISAHSVADTTALLECLGQIRSLLIVQMGPEEENLMIQSIGCAPLYPPRGHPAPPEGVPHPPVGVPRPVGAPCPLRRPLSSSSIPHYPPAPALVSPLRTPCAPAGVPHPLCGHPSSRGCPASPCAVSTCPRVPPVVPLGRPPPAPRPLSSAKRPVSPRPGTPRSRGRPGVVTYLASCGLQSCPMLLSKGYPDIGWNPCGGERYLDFLRFAVFVNGEQV</sequence>
<organism evidence="4 5">
    <name type="scientific">Alectura lathami</name>
    <name type="common">Australian brush turkey</name>
    <dbReference type="NCBI Taxonomy" id="81907"/>
    <lineage>
        <taxon>Eukaryota</taxon>
        <taxon>Metazoa</taxon>
        <taxon>Chordata</taxon>
        <taxon>Craniata</taxon>
        <taxon>Vertebrata</taxon>
        <taxon>Euteleostomi</taxon>
        <taxon>Archelosauria</taxon>
        <taxon>Archosauria</taxon>
        <taxon>Dinosauria</taxon>
        <taxon>Saurischia</taxon>
        <taxon>Theropoda</taxon>
        <taxon>Coelurosauria</taxon>
        <taxon>Aves</taxon>
        <taxon>Neognathae</taxon>
        <taxon>Galloanserae</taxon>
        <taxon>Galliformes</taxon>
        <taxon>Megapodiidae</taxon>
        <taxon>Alectura</taxon>
    </lineage>
</organism>
<evidence type="ECO:0000313" key="5">
    <source>
        <dbReference type="Proteomes" id="UP000562322"/>
    </source>
</evidence>
<dbReference type="GO" id="GO:0005219">
    <property type="term" value="F:ryanodine-sensitive calcium-release channel activity"/>
    <property type="evidence" value="ECO:0007669"/>
    <property type="project" value="TreeGrafter"/>
</dbReference>
<dbReference type="GO" id="GO:0034704">
    <property type="term" value="C:calcium channel complex"/>
    <property type="evidence" value="ECO:0007669"/>
    <property type="project" value="TreeGrafter"/>
</dbReference>
<dbReference type="OrthoDB" id="300855at2759"/>
<dbReference type="GO" id="GO:0042383">
    <property type="term" value="C:sarcolemma"/>
    <property type="evidence" value="ECO:0007669"/>
    <property type="project" value="TreeGrafter"/>
</dbReference>
<dbReference type="InterPro" id="IPR048581">
    <property type="entry name" value="RYDR_Jsol"/>
</dbReference>
<dbReference type="PANTHER" id="PTHR46399:SF10">
    <property type="entry name" value="RYANODINE RECEPTOR 1"/>
    <property type="match status" value="1"/>
</dbReference>
<feature type="compositionally biased region" description="Pro residues" evidence="1">
    <location>
        <begin position="189"/>
        <end position="198"/>
    </location>
</feature>
<dbReference type="PANTHER" id="PTHR46399">
    <property type="entry name" value="B30.2/SPRY DOMAIN-CONTAINING PROTEIN"/>
    <property type="match status" value="1"/>
</dbReference>
<reference evidence="4 5" key="1">
    <citation type="submission" date="2019-09" db="EMBL/GenBank/DDBJ databases">
        <title>Bird 10,000 Genomes (B10K) Project - Family phase.</title>
        <authorList>
            <person name="Zhang G."/>
        </authorList>
    </citation>
    <scope>NUCLEOTIDE SEQUENCE [LARGE SCALE GENOMIC DNA]</scope>
    <source>
        <strain evidence="4">B10K-DU-001-39</strain>
        <tissue evidence="4">Muscle</tissue>
    </source>
</reference>
<dbReference type="GO" id="GO:0030018">
    <property type="term" value="C:Z disc"/>
    <property type="evidence" value="ECO:0007669"/>
    <property type="project" value="TreeGrafter"/>
</dbReference>
<feature type="domain" description="Ryanodine receptor junctional solenoid" evidence="3">
    <location>
        <begin position="3"/>
        <end position="36"/>
    </location>
</feature>
<dbReference type="InterPro" id="IPR000699">
    <property type="entry name" value="RIH_dom"/>
</dbReference>
<feature type="region of interest" description="Disordered" evidence="1">
    <location>
        <begin position="189"/>
        <end position="219"/>
    </location>
</feature>
<evidence type="ECO:0000259" key="3">
    <source>
        <dbReference type="Pfam" id="PF21119"/>
    </source>
</evidence>
<evidence type="ECO:0000259" key="2">
    <source>
        <dbReference type="Pfam" id="PF01365"/>
    </source>
</evidence>
<dbReference type="InterPro" id="IPR015925">
    <property type="entry name" value="Ryanodine_IP3_receptor"/>
</dbReference>
<keyword evidence="5" id="KW-1185">Reference proteome</keyword>
<protein>
    <submittedName>
        <fullName evidence="4">RYR1 protein</fullName>
    </submittedName>
</protein>
<evidence type="ECO:0000313" key="4">
    <source>
        <dbReference type="EMBL" id="NXL94575.1"/>
    </source>
</evidence>
<dbReference type="GO" id="GO:0006941">
    <property type="term" value="P:striated muscle contraction"/>
    <property type="evidence" value="ECO:0007669"/>
    <property type="project" value="TreeGrafter"/>
</dbReference>
<dbReference type="EMBL" id="VXAV01010885">
    <property type="protein sequence ID" value="NXL94575.1"/>
    <property type="molecule type" value="Genomic_DNA"/>
</dbReference>
<dbReference type="Pfam" id="PF01365">
    <property type="entry name" value="RYDR_ITPR"/>
    <property type="match status" value="1"/>
</dbReference>
<accession>A0A7L0WSU2</accession>